<dbReference type="EMBL" id="JYNL01000071">
    <property type="protein sequence ID" value="KMO66932.1"/>
    <property type="molecule type" value="Genomic_DNA"/>
</dbReference>
<evidence type="ECO:0000313" key="7">
    <source>
        <dbReference type="EMBL" id="KMO66932.1"/>
    </source>
</evidence>
<dbReference type="InterPro" id="IPR003356">
    <property type="entry name" value="DNA_methylase_A-5"/>
</dbReference>
<keyword evidence="2 7" id="KW-0489">Methyltransferase</keyword>
<evidence type="ECO:0000256" key="2">
    <source>
        <dbReference type="ARBA" id="ARBA00022603"/>
    </source>
</evidence>
<evidence type="ECO:0000259" key="6">
    <source>
        <dbReference type="Pfam" id="PF18135"/>
    </source>
</evidence>
<name>A0A0J6VB03_9MYCO</name>
<dbReference type="GO" id="GO:0008170">
    <property type="term" value="F:N-methyltransferase activity"/>
    <property type="evidence" value="ECO:0007669"/>
    <property type="project" value="InterPro"/>
</dbReference>
<dbReference type="InterPro" id="IPR029063">
    <property type="entry name" value="SAM-dependent_MTases_sf"/>
</dbReference>
<dbReference type="InterPro" id="IPR050953">
    <property type="entry name" value="N4_N6_ade-DNA_methylase"/>
</dbReference>
<comment type="catalytic activity">
    <reaction evidence="4">
        <text>a 2'-deoxyadenosine in DNA + S-adenosyl-L-methionine = an N(6)-methyl-2'-deoxyadenosine in DNA + S-adenosyl-L-homocysteine + H(+)</text>
        <dbReference type="Rhea" id="RHEA:15197"/>
        <dbReference type="Rhea" id="RHEA-COMP:12418"/>
        <dbReference type="Rhea" id="RHEA-COMP:12419"/>
        <dbReference type="ChEBI" id="CHEBI:15378"/>
        <dbReference type="ChEBI" id="CHEBI:57856"/>
        <dbReference type="ChEBI" id="CHEBI:59789"/>
        <dbReference type="ChEBI" id="CHEBI:90615"/>
        <dbReference type="ChEBI" id="CHEBI:90616"/>
        <dbReference type="EC" id="2.1.1.72"/>
    </reaction>
</comment>
<evidence type="ECO:0000256" key="4">
    <source>
        <dbReference type="ARBA" id="ARBA00047942"/>
    </source>
</evidence>
<reference evidence="7 8" key="1">
    <citation type="journal article" date="2015" name="Genome Biol. Evol.">
        <title>Characterization of Three Mycobacterium spp. with Potential Use in Bioremediation by Genome Sequencing and Comparative Genomics.</title>
        <authorList>
            <person name="Das S."/>
            <person name="Pettersson B.M."/>
            <person name="Behra P.R."/>
            <person name="Ramesh M."/>
            <person name="Dasgupta S."/>
            <person name="Bhattacharya A."/>
            <person name="Kirsebom L.A."/>
        </authorList>
    </citation>
    <scope>NUCLEOTIDE SEQUENCE [LARGE SCALE GENOMIC DNA]</scope>
    <source>
        <strain evidence="7 8">DSM 43826</strain>
    </source>
</reference>
<keyword evidence="3" id="KW-0808">Transferase</keyword>
<gene>
    <name evidence="7" type="ORF">MCHLDSM_07276</name>
</gene>
<keyword evidence="8" id="KW-1185">Reference proteome</keyword>
<dbReference type="GO" id="GO:0003677">
    <property type="term" value="F:DNA binding"/>
    <property type="evidence" value="ECO:0007669"/>
    <property type="project" value="InterPro"/>
</dbReference>
<dbReference type="PANTHER" id="PTHR33841:SF1">
    <property type="entry name" value="DNA METHYLTRANSFERASE A"/>
    <property type="match status" value="1"/>
</dbReference>
<feature type="domain" description="DNA methylase adenine-specific" evidence="5">
    <location>
        <begin position="316"/>
        <end position="497"/>
    </location>
</feature>
<dbReference type="PANTHER" id="PTHR33841">
    <property type="entry name" value="DNA METHYLTRANSFERASE YEEA-RELATED"/>
    <property type="match status" value="1"/>
</dbReference>
<dbReference type="PRINTS" id="PR00507">
    <property type="entry name" value="N12N6MTFRASE"/>
</dbReference>
<dbReference type="Pfam" id="PF02384">
    <property type="entry name" value="N6_Mtase"/>
    <property type="match status" value="1"/>
</dbReference>
<organism evidence="7 8">
    <name type="scientific">Mycolicibacterium chlorophenolicum</name>
    <dbReference type="NCBI Taxonomy" id="37916"/>
    <lineage>
        <taxon>Bacteria</taxon>
        <taxon>Bacillati</taxon>
        <taxon>Actinomycetota</taxon>
        <taxon>Actinomycetes</taxon>
        <taxon>Mycobacteriales</taxon>
        <taxon>Mycobacteriaceae</taxon>
        <taxon>Mycolicibacterium</taxon>
    </lineage>
</organism>
<dbReference type="Pfam" id="PF18135">
    <property type="entry name" value="Type_ISP_C"/>
    <property type="match status" value="1"/>
</dbReference>
<accession>A0A0J6VB03</accession>
<dbReference type="Gene3D" id="3.40.50.150">
    <property type="entry name" value="Vaccinia Virus protein VP39"/>
    <property type="match status" value="1"/>
</dbReference>
<dbReference type="GO" id="GO:0009007">
    <property type="term" value="F:site-specific DNA-methyltransferase (adenine-specific) activity"/>
    <property type="evidence" value="ECO:0007669"/>
    <property type="project" value="UniProtKB-EC"/>
</dbReference>
<dbReference type="EC" id="2.1.1.72" evidence="1"/>
<evidence type="ECO:0000259" key="5">
    <source>
        <dbReference type="Pfam" id="PF02384"/>
    </source>
</evidence>
<proteinExistence type="predicted"/>
<protein>
    <recommendedName>
        <fullName evidence="1">site-specific DNA-methyltransferase (adenine-specific)</fullName>
        <ecNumber evidence="1">2.1.1.72</ecNumber>
    </recommendedName>
</protein>
<dbReference type="Proteomes" id="UP000036513">
    <property type="component" value="Unassembled WGS sequence"/>
</dbReference>
<evidence type="ECO:0000313" key="8">
    <source>
        <dbReference type="Proteomes" id="UP000036513"/>
    </source>
</evidence>
<dbReference type="GO" id="GO:0032259">
    <property type="term" value="P:methylation"/>
    <property type="evidence" value="ECO:0007669"/>
    <property type="project" value="UniProtKB-KW"/>
</dbReference>
<sequence length="1107" mass="122615">MTVPTTPEDLATAVSAYGTKVNKKLNAITVTGQPEDQLRAPLEELFLAMCRLIGYDPSKLTLIGETSLSAISVRPDYAVEYDGALVGFIEVKSPGKGADPRRFSDPHDRTQWKKLQALPNLIYTDGQAFGLYQSGERVGDIRTLNGDLANAGSALTAPDLFLAFLEGFMSWTPQAPQSPAALAEVSARLCRLLRDEVSEQIAIGNQTLTSLRDDWKALLFPEATDDQFADWYAQAVTFGLLLARAREIDLEPGVDYAAKELAASTNSLIGSALRILVDTPGSENALKTSVATMGRVFAVVDWDKVSRGNPDAWLYFYEGFLQTYDTDLRKSTGSYYTPPQVTTAMVRLVSEALTEHLNRPSGLADPAVTCLDPAMGSGTFMLEILRSIAATIAADQGPGAVGPALIASLSRLIGFELQLGPFAVAQLRILAELAEFKVFDVGPQTLRTYITNTLEDPFVEENQLGSWYKPITDARRAANQVKASEQVLVVTGNPPWKDRARGLGGWLETGSEGHGVPPLQRFMPEPEWGVSAHSRHLYNLYIYFWRWATWKVFDNQPADTNGIVCFITVAGFTHGQGFEGMRRYLRQTCDYIWVIECSPEGFQPEVNTRIFEAVQHEVCITLALRSKTANPETPAVVRYRQLEPGHRTAKFDQLAAIHLGSDGWLTCSDAWRDPFLPQASDEWSSFLSLDDVFLYNGSGIMSGRSWIIDVDAEQLKARWDTLIGTSDRERKRLLFKEHSRDRTIDKVLRDPLPGFESRPTTIAEESGPCPTPIRIAFRSFDRRWVIPDKRVINQPNPHLWSGRSSSQVWLTAPVAESPADGPALTVCAEIPDVHHYNGRGGRVYPLWQDSNASIPNINPRLLAFLSDRYDTPVTAPDVTAYIAGLCAHPNYVTTFLEQLGRAGIRIPFTRSDDLYSQIRDLGARVIWLQTYGTAYIDSALGRPAGSPRMAAAQRPVVPNGGAIPTGVDDMPSTISYDAATQRLHVGDGFIDNVTQEMWDYRVSGTHVVREWFNDRRRDRTPTVIGNRTVSELWKIHSDSWQASYTSELLDLLNVLGLLIELEADQAVLLAAVTKQPVWSVAELTDERVLPVEAAERQVVTDVEGTLF</sequence>
<dbReference type="PATRIC" id="fig|37916.4.peg.7297"/>
<evidence type="ECO:0000256" key="1">
    <source>
        <dbReference type="ARBA" id="ARBA00011900"/>
    </source>
</evidence>
<dbReference type="SUPFAM" id="SSF53335">
    <property type="entry name" value="S-adenosyl-L-methionine-dependent methyltransferases"/>
    <property type="match status" value="1"/>
</dbReference>
<feature type="domain" description="Type ISP restriction-modification enzyme LLaBIII C-terminal specificity" evidence="6">
    <location>
        <begin position="691"/>
        <end position="1050"/>
    </location>
</feature>
<comment type="caution">
    <text evidence="7">The sequence shown here is derived from an EMBL/GenBank/DDBJ whole genome shotgun (WGS) entry which is preliminary data.</text>
</comment>
<evidence type="ECO:0000256" key="3">
    <source>
        <dbReference type="ARBA" id="ARBA00022679"/>
    </source>
</evidence>
<dbReference type="AlphaFoldDB" id="A0A0J6VB03"/>
<dbReference type="InterPro" id="IPR041635">
    <property type="entry name" value="Type_ISP_LLaBIII_C"/>
</dbReference>